<dbReference type="InterPro" id="IPR003439">
    <property type="entry name" value="ABC_transporter-like_ATP-bd"/>
</dbReference>
<dbReference type="Gene3D" id="1.10.8.280">
    <property type="entry name" value="ABC transporter ATPase domain-like"/>
    <property type="match status" value="1"/>
</dbReference>
<dbReference type="Pfam" id="PF00005">
    <property type="entry name" value="ABC_tran"/>
    <property type="match status" value="1"/>
</dbReference>
<keyword evidence="16" id="KW-1185">Reference proteome</keyword>
<evidence type="ECO:0000256" key="1">
    <source>
        <dbReference type="ARBA" id="ARBA00004496"/>
    </source>
</evidence>
<dbReference type="PANTHER" id="PTHR43152">
    <property type="entry name" value="UVRABC SYSTEM PROTEIN A"/>
    <property type="match status" value="1"/>
</dbReference>
<evidence type="ECO:0000256" key="9">
    <source>
        <dbReference type="ARBA" id="ARBA00023125"/>
    </source>
</evidence>
<dbReference type="PROSITE" id="PS50893">
    <property type="entry name" value="ABC_TRANSPORTER_2"/>
    <property type="match status" value="2"/>
</dbReference>
<evidence type="ECO:0000259" key="14">
    <source>
        <dbReference type="PROSITE" id="PS50893"/>
    </source>
</evidence>
<sequence length="774" mass="83024">MSTARTTAVSTKPRRDDARGIVITRAREHNLKDVCLTIPKGVITVFTGVSGSGKSSVVFDTIAVESQRQLNETFPAFVRNRLPKYEKPEADGIHHLTPAIVVDQRPLGGGARSTVGTMTDIASLIRLLFSRAGEPSAGMSTAYSFNDPSGACPACQGLGRTVQLDLDRFFDRSKSLNTGALLFPLFNVGGVQWTLFTRSGLFDNDKPLRSYTKGEWQTLLHGGPDGEVRIELATRKGIQNVVYEGIVDRFNRLYLNRDLSTLSKRTRDAVEEFTTDADCPGCHGSRLNEAALRTRINGLNIADHMAMEITDLIGVLDGIDHPLGTPIARAAVEGLRRIEDIGLGYLHLGRETASLSGGEGQRLKIVRNLGSSLTGMTYIFDEPSTGLHPRDVSRVGRLLTQLRDQGNTLLIVEHDRDVIALADHVVDMGPGAGAHGGQVVFEGSVARLRRAGTLTGRHLGRTLPLKTEVRTPTGHLSVVHTSRHNLKDVSVDIPTGVLVAVTGVAGSGKSTLISEVFTEQRPDAVVIDQSAIGANSRSTPATWLGIMDTVRKLFADAGGVPAGLFSFNSTGACPACGGKGSITADMAFADPVTTVCETCRGLRYSAEALAHTLRGRKITDVLALTAEEACAFFAGRGEKGVRAALETLVEVGLGYLTLGQPLSTLSGGERQRLKLAGHLGSRSGIYVMDEPTTGLHMADIETLQRLLDRLVDDGNTVIVIEHNLDVVKRADWVIDMGPEGGRHGGRVLFTGTPAQLLKNRRSHTAAALRQDLAD</sequence>
<keyword evidence="7" id="KW-0067">ATP-binding</keyword>
<dbReference type="Gene3D" id="1.20.1580.10">
    <property type="entry name" value="ABC transporter ATPase like domain"/>
    <property type="match status" value="2"/>
</dbReference>
<keyword evidence="4" id="KW-0547">Nucleotide-binding</keyword>
<dbReference type="EMBL" id="BMUT01000003">
    <property type="protein sequence ID" value="GGX75169.1"/>
    <property type="molecule type" value="Genomic_DNA"/>
</dbReference>
<organism evidence="15 16">
    <name type="scientific">Streptomyces hiroshimensis</name>
    <dbReference type="NCBI Taxonomy" id="66424"/>
    <lineage>
        <taxon>Bacteria</taxon>
        <taxon>Bacillati</taxon>
        <taxon>Actinomycetota</taxon>
        <taxon>Actinomycetes</taxon>
        <taxon>Kitasatosporales</taxon>
        <taxon>Streptomycetaceae</taxon>
        <taxon>Streptomyces</taxon>
    </lineage>
</organism>
<dbReference type="SMART" id="SM00382">
    <property type="entry name" value="AAA"/>
    <property type="match status" value="2"/>
</dbReference>
<evidence type="ECO:0000256" key="4">
    <source>
        <dbReference type="ARBA" id="ARBA00022741"/>
    </source>
</evidence>
<evidence type="ECO:0000256" key="3">
    <source>
        <dbReference type="ARBA" id="ARBA00022737"/>
    </source>
</evidence>
<evidence type="ECO:0000256" key="13">
    <source>
        <dbReference type="ARBA" id="ARBA00042156"/>
    </source>
</evidence>
<protein>
    <recommendedName>
        <fullName evidence="12">UvrABC system protein A</fullName>
    </recommendedName>
    <alternativeName>
        <fullName evidence="13">Excinuclease ABC subunit A</fullName>
    </alternativeName>
</protein>
<evidence type="ECO:0000256" key="7">
    <source>
        <dbReference type="ARBA" id="ARBA00022840"/>
    </source>
</evidence>
<dbReference type="RefSeq" id="WP_190021339.1">
    <property type="nucleotide sequence ID" value="NZ_BMUT01000003.1"/>
</dbReference>
<dbReference type="SUPFAM" id="SSF52540">
    <property type="entry name" value="P-loop containing nucleoside triphosphate hydrolases"/>
    <property type="match status" value="2"/>
</dbReference>
<gene>
    <name evidence="15" type="ORF">GCM10010324_20710</name>
</gene>
<dbReference type="InterPro" id="IPR003593">
    <property type="entry name" value="AAA+_ATPase"/>
</dbReference>
<keyword evidence="2" id="KW-0963">Cytoplasm</keyword>
<evidence type="ECO:0000256" key="12">
    <source>
        <dbReference type="ARBA" id="ARBA00039316"/>
    </source>
</evidence>
<feature type="domain" description="ABC transporter" evidence="14">
    <location>
        <begin position="469"/>
        <end position="769"/>
    </location>
</feature>
<comment type="caution">
    <text evidence="15">The sequence shown here is derived from an EMBL/GenBank/DDBJ whole genome shotgun (WGS) entry which is preliminary data.</text>
</comment>
<evidence type="ECO:0000256" key="11">
    <source>
        <dbReference type="ARBA" id="ARBA00038000"/>
    </source>
</evidence>
<name>A0ABQ2Y8H9_9ACTN</name>
<evidence type="ECO:0000256" key="10">
    <source>
        <dbReference type="ARBA" id="ARBA00023204"/>
    </source>
</evidence>
<dbReference type="Gene3D" id="3.40.50.300">
    <property type="entry name" value="P-loop containing nucleotide triphosphate hydrolases"/>
    <property type="match status" value="2"/>
</dbReference>
<evidence type="ECO:0000256" key="6">
    <source>
        <dbReference type="ARBA" id="ARBA00022769"/>
    </source>
</evidence>
<feature type="domain" description="ABC transporter" evidence="14">
    <location>
        <begin position="13"/>
        <end position="455"/>
    </location>
</feature>
<dbReference type="InterPro" id="IPR027417">
    <property type="entry name" value="P-loop_NTPase"/>
</dbReference>
<evidence type="ECO:0000256" key="5">
    <source>
        <dbReference type="ARBA" id="ARBA00022763"/>
    </source>
</evidence>
<keyword evidence="8" id="KW-0267">Excision nuclease</keyword>
<evidence type="ECO:0000256" key="8">
    <source>
        <dbReference type="ARBA" id="ARBA00022881"/>
    </source>
</evidence>
<evidence type="ECO:0000256" key="2">
    <source>
        <dbReference type="ARBA" id="ARBA00022490"/>
    </source>
</evidence>
<reference evidence="16" key="1">
    <citation type="journal article" date="2019" name="Int. J. Syst. Evol. Microbiol.">
        <title>The Global Catalogue of Microorganisms (GCM) 10K type strain sequencing project: providing services to taxonomists for standard genome sequencing and annotation.</title>
        <authorList>
            <consortium name="The Broad Institute Genomics Platform"/>
            <consortium name="The Broad Institute Genome Sequencing Center for Infectious Disease"/>
            <person name="Wu L."/>
            <person name="Ma J."/>
        </authorList>
    </citation>
    <scope>NUCLEOTIDE SEQUENCE [LARGE SCALE GENOMIC DNA]</scope>
    <source>
        <strain evidence="16">JCM 4586</strain>
    </source>
</reference>
<comment type="subcellular location">
    <subcellularLocation>
        <location evidence="1">Cytoplasm</location>
    </subcellularLocation>
</comment>
<keyword evidence="3" id="KW-0677">Repeat</keyword>
<comment type="similarity">
    <text evidence="11">Belongs to the ABC transporter superfamily. UvrA family.</text>
</comment>
<dbReference type="Proteomes" id="UP000659223">
    <property type="component" value="Unassembled WGS sequence"/>
</dbReference>
<keyword evidence="5" id="KW-0227">DNA damage</keyword>
<dbReference type="PANTHER" id="PTHR43152:SF3">
    <property type="entry name" value="UVRABC SYSTEM PROTEIN A"/>
    <property type="match status" value="1"/>
</dbReference>
<keyword evidence="9" id="KW-0238">DNA-binding</keyword>
<accession>A0ABQ2Y8H9</accession>
<keyword evidence="10" id="KW-0234">DNA repair</keyword>
<evidence type="ECO:0000313" key="16">
    <source>
        <dbReference type="Proteomes" id="UP000659223"/>
    </source>
</evidence>
<keyword evidence="6" id="KW-0228">DNA excision</keyword>
<proteinExistence type="inferred from homology"/>
<evidence type="ECO:0000313" key="15">
    <source>
        <dbReference type="EMBL" id="GGX75169.1"/>
    </source>
</evidence>